<dbReference type="InParanoid" id="A0DKT7"/>
<reference evidence="2 3" key="1">
    <citation type="journal article" date="2006" name="Nature">
        <title>Global trends of whole-genome duplications revealed by the ciliate Paramecium tetraurelia.</title>
        <authorList>
            <consortium name="Genoscope"/>
            <person name="Aury J.-M."/>
            <person name="Jaillon O."/>
            <person name="Duret L."/>
            <person name="Noel B."/>
            <person name="Jubin C."/>
            <person name="Porcel B.M."/>
            <person name="Segurens B."/>
            <person name="Daubin V."/>
            <person name="Anthouard V."/>
            <person name="Aiach N."/>
            <person name="Arnaiz O."/>
            <person name="Billaut A."/>
            <person name="Beisson J."/>
            <person name="Blanc I."/>
            <person name="Bouhouche K."/>
            <person name="Camara F."/>
            <person name="Duharcourt S."/>
            <person name="Guigo R."/>
            <person name="Gogendeau D."/>
            <person name="Katinka M."/>
            <person name="Keller A.-M."/>
            <person name="Kissmehl R."/>
            <person name="Klotz C."/>
            <person name="Koll F."/>
            <person name="Le Moue A."/>
            <person name="Lepere C."/>
            <person name="Malinsky S."/>
            <person name="Nowacki M."/>
            <person name="Nowak J.K."/>
            <person name="Plattner H."/>
            <person name="Poulain J."/>
            <person name="Ruiz F."/>
            <person name="Serrano V."/>
            <person name="Zagulski M."/>
            <person name="Dessen P."/>
            <person name="Betermier M."/>
            <person name="Weissenbach J."/>
            <person name="Scarpelli C."/>
            <person name="Schachter V."/>
            <person name="Sperling L."/>
            <person name="Meyer E."/>
            <person name="Cohen J."/>
            <person name="Wincker P."/>
        </authorList>
    </citation>
    <scope>NUCLEOTIDE SEQUENCE [LARGE SCALE GENOMIC DNA]</scope>
    <source>
        <strain evidence="2 3">Stock d4-2</strain>
    </source>
</reference>
<gene>
    <name evidence="2" type="ORF">GSPATT00039553001</name>
</gene>
<dbReference type="GeneID" id="5036836"/>
<sequence>MDFQIRFQCFKITQRFRYAGVFIQFLVITLLSIKYLFTIQNLYSQQPVNQFVLNRVIIIENQGWIFLNFQLIVNGSISPFLTVELQISYYKRIQIAMLIIQQGLFEYLITKSQIGNFQGEFEKRHIKNQAEITVSVSATLKFQFKKLKNDLIIHIYP</sequence>
<name>A0DKT7_PARTE</name>
<evidence type="ECO:0008006" key="4">
    <source>
        <dbReference type="Google" id="ProtNLM"/>
    </source>
</evidence>
<dbReference type="EMBL" id="CT868475">
    <property type="protein sequence ID" value="CAK83654.1"/>
    <property type="molecule type" value="Genomic_DNA"/>
</dbReference>
<keyword evidence="3" id="KW-1185">Reference proteome</keyword>
<keyword evidence="1" id="KW-1133">Transmembrane helix</keyword>
<feature type="transmembrane region" description="Helical" evidence="1">
    <location>
        <begin position="21"/>
        <end position="43"/>
    </location>
</feature>
<keyword evidence="1" id="KW-0812">Transmembrane</keyword>
<dbReference type="AlphaFoldDB" id="A0DKT7"/>
<accession>A0DKT7</accession>
<proteinExistence type="predicted"/>
<evidence type="ECO:0000313" key="3">
    <source>
        <dbReference type="Proteomes" id="UP000000600"/>
    </source>
</evidence>
<dbReference type="Proteomes" id="UP000000600">
    <property type="component" value="Unassembled WGS sequence"/>
</dbReference>
<dbReference type="HOGENOM" id="CLU_1681326_0_0_1"/>
<feature type="transmembrane region" description="Helical" evidence="1">
    <location>
        <begin position="63"/>
        <end position="83"/>
    </location>
</feature>
<evidence type="ECO:0000313" key="2">
    <source>
        <dbReference type="EMBL" id="CAK83654.1"/>
    </source>
</evidence>
<protein>
    <recommendedName>
        <fullName evidence="4">Transmembrane protein</fullName>
    </recommendedName>
</protein>
<evidence type="ECO:0000256" key="1">
    <source>
        <dbReference type="SAM" id="Phobius"/>
    </source>
</evidence>
<dbReference type="RefSeq" id="XP_001451051.1">
    <property type="nucleotide sequence ID" value="XM_001451014.1"/>
</dbReference>
<keyword evidence="1" id="KW-0472">Membrane</keyword>
<dbReference type="KEGG" id="ptm:GSPATT00039553001"/>
<organism evidence="2 3">
    <name type="scientific">Paramecium tetraurelia</name>
    <dbReference type="NCBI Taxonomy" id="5888"/>
    <lineage>
        <taxon>Eukaryota</taxon>
        <taxon>Sar</taxon>
        <taxon>Alveolata</taxon>
        <taxon>Ciliophora</taxon>
        <taxon>Intramacronucleata</taxon>
        <taxon>Oligohymenophorea</taxon>
        <taxon>Peniculida</taxon>
        <taxon>Parameciidae</taxon>
        <taxon>Paramecium</taxon>
    </lineage>
</organism>